<evidence type="ECO:0000313" key="5">
    <source>
        <dbReference type="EMBL" id="CCE64014.1"/>
    </source>
</evidence>
<dbReference type="KEGG" id="tpf:TPHA_0G01780"/>
<sequence length="373" mass="42770">MRLITFPGQGTPIAISVLKNVIKYKSKEFQQILDKNDHSKYLLEYIFNNPTNPGSIAVCSNLYYQLYEKDRENNKLPSLITEDRNKDVLLLGHSLGELTCLSLNNLFSLKDLFDIANYRNKLMIEKTENYLIAHKLNYSTKFEMWALSSASAVNLPSEVLQLLSRKHSINSPYKSVAIANTNSVKQCVVTGLIEDLESLRADLHLNIPRLRITELTNPDNLAFHNKNVLRPIQEPLYDFIWSILKHNNTHTRTQLDYPILSNYDARISIYIHHAIERFVKSSSNTVQFTKCYDTINSLINETNLHKDDDTAQLKENTLLPDHLAICMGPGNVIYNLIKRNCEQIVPYQYNSTETISALNIVQAKVAEEQPKNK</sequence>
<dbReference type="Proteomes" id="UP000005666">
    <property type="component" value="Chromosome 7"/>
</dbReference>
<dbReference type="RefSeq" id="XP_003686448.1">
    <property type="nucleotide sequence ID" value="XM_003686400.1"/>
</dbReference>
<dbReference type="InterPro" id="IPR001227">
    <property type="entry name" value="Ac_transferase_dom_sf"/>
</dbReference>
<dbReference type="InterPro" id="IPR016035">
    <property type="entry name" value="Acyl_Trfase/lysoPLipase"/>
</dbReference>
<dbReference type="GO" id="GO:0004314">
    <property type="term" value="F:[acyl-carrier-protein] S-malonyltransferase activity"/>
    <property type="evidence" value="ECO:0007669"/>
    <property type="project" value="UniProtKB-EC"/>
</dbReference>
<dbReference type="PANTHER" id="PTHR42681:SF1">
    <property type="entry name" value="MALONYL-COA-ACYL CARRIER PROTEIN TRANSACYLASE, MITOCHONDRIAL"/>
    <property type="match status" value="1"/>
</dbReference>
<reference evidence="5 6" key="1">
    <citation type="journal article" date="2011" name="Proc. Natl. Acad. Sci. U.S.A.">
        <title>Evolutionary erosion of yeast sex chromosomes by mating-type switching accidents.</title>
        <authorList>
            <person name="Gordon J.L."/>
            <person name="Armisen D."/>
            <person name="Proux-Wera E."/>
            <person name="Oheigeartaigh S.S."/>
            <person name="Byrne K.P."/>
            <person name="Wolfe K.H."/>
        </authorList>
    </citation>
    <scope>NUCLEOTIDE SEQUENCE [LARGE SCALE GENOMIC DNA]</scope>
    <source>
        <strain evidence="6">ATCC 24235 / CBS 4417 / NBRC 1672 / NRRL Y-8282 / UCD 70-5</strain>
    </source>
</reference>
<dbReference type="GO" id="GO:0005739">
    <property type="term" value="C:mitochondrion"/>
    <property type="evidence" value="ECO:0007669"/>
    <property type="project" value="EnsemblFungi"/>
</dbReference>
<dbReference type="Gene3D" id="3.30.70.250">
    <property type="entry name" value="Malonyl-CoA ACP transacylase, ACP-binding"/>
    <property type="match status" value="1"/>
</dbReference>
<comment type="catalytic activity">
    <reaction evidence="4">
        <text>holo-[ACP] + malonyl-CoA = malonyl-[ACP] + CoA</text>
        <dbReference type="Rhea" id="RHEA:41792"/>
        <dbReference type="Rhea" id="RHEA-COMP:9623"/>
        <dbReference type="Rhea" id="RHEA-COMP:9685"/>
        <dbReference type="ChEBI" id="CHEBI:57287"/>
        <dbReference type="ChEBI" id="CHEBI:57384"/>
        <dbReference type="ChEBI" id="CHEBI:64479"/>
        <dbReference type="ChEBI" id="CHEBI:78449"/>
        <dbReference type="EC" id="2.3.1.39"/>
    </reaction>
</comment>
<dbReference type="eggNOG" id="KOG2926">
    <property type="taxonomic scope" value="Eukaryota"/>
</dbReference>
<evidence type="ECO:0000256" key="3">
    <source>
        <dbReference type="ARBA" id="ARBA00023315"/>
    </source>
</evidence>
<evidence type="ECO:0000256" key="2">
    <source>
        <dbReference type="ARBA" id="ARBA00022679"/>
    </source>
</evidence>
<proteinExistence type="predicted"/>
<dbReference type="STRING" id="1071381.G8BVT6"/>
<protein>
    <recommendedName>
        <fullName evidence="1">[acyl-carrier-protein] S-malonyltransferase</fullName>
        <ecNumber evidence="1">2.3.1.39</ecNumber>
    </recommendedName>
</protein>
<evidence type="ECO:0000256" key="4">
    <source>
        <dbReference type="ARBA" id="ARBA00048462"/>
    </source>
</evidence>
<gene>
    <name evidence="5" type="primary">TPHA0G01780</name>
    <name evidence="5" type="ordered locus">TPHA_0G01780</name>
</gene>
<dbReference type="HOGENOM" id="CLU_832050_0_0_1"/>
<organism evidence="5 6">
    <name type="scientific">Tetrapisispora phaffii (strain ATCC 24235 / CBS 4417 / NBRC 1672 / NRRL Y-8282 / UCD 70-5)</name>
    <name type="common">Yeast</name>
    <name type="synonym">Fabospora phaffii</name>
    <dbReference type="NCBI Taxonomy" id="1071381"/>
    <lineage>
        <taxon>Eukaryota</taxon>
        <taxon>Fungi</taxon>
        <taxon>Dikarya</taxon>
        <taxon>Ascomycota</taxon>
        <taxon>Saccharomycotina</taxon>
        <taxon>Saccharomycetes</taxon>
        <taxon>Saccharomycetales</taxon>
        <taxon>Saccharomycetaceae</taxon>
        <taxon>Tetrapisispora</taxon>
    </lineage>
</organism>
<keyword evidence="2" id="KW-0808">Transferase</keyword>
<dbReference type="SUPFAM" id="SSF52151">
    <property type="entry name" value="FabD/lysophospholipase-like"/>
    <property type="match status" value="1"/>
</dbReference>
<dbReference type="EMBL" id="HE612862">
    <property type="protein sequence ID" value="CCE64014.1"/>
    <property type="molecule type" value="Genomic_DNA"/>
</dbReference>
<keyword evidence="3" id="KW-0012">Acyltransferase</keyword>
<dbReference type="GO" id="GO:0006633">
    <property type="term" value="P:fatty acid biosynthetic process"/>
    <property type="evidence" value="ECO:0007669"/>
    <property type="project" value="TreeGrafter"/>
</dbReference>
<evidence type="ECO:0000256" key="1">
    <source>
        <dbReference type="ARBA" id="ARBA00013258"/>
    </source>
</evidence>
<dbReference type="OrthoDB" id="541883at2759"/>
<name>G8BVT6_TETPH</name>
<keyword evidence="6" id="KW-1185">Reference proteome</keyword>
<dbReference type="GeneID" id="11535781"/>
<dbReference type="PANTHER" id="PTHR42681">
    <property type="entry name" value="MALONYL-COA-ACYL CARRIER PROTEIN TRANSACYLASE, MITOCHONDRIAL"/>
    <property type="match status" value="1"/>
</dbReference>
<dbReference type="InterPro" id="IPR050858">
    <property type="entry name" value="Mal-CoA-ACP_Trans/PKS_FabD"/>
</dbReference>
<accession>G8BVT6</accession>
<evidence type="ECO:0000313" key="6">
    <source>
        <dbReference type="Proteomes" id="UP000005666"/>
    </source>
</evidence>
<dbReference type="AlphaFoldDB" id="G8BVT6"/>
<dbReference type="OMA" id="LRPIQEP"/>
<dbReference type="EC" id="2.3.1.39" evidence="1"/>
<dbReference type="Gene3D" id="3.40.366.10">
    <property type="entry name" value="Malonyl-Coenzyme A Acyl Carrier Protein, domain 2"/>
    <property type="match status" value="1"/>
</dbReference>